<reference evidence="1 2" key="1">
    <citation type="submission" date="2024-03" db="EMBL/GenBank/DDBJ databases">
        <authorList>
            <person name="Shriver K.J."/>
            <person name="Jarquin D.M."/>
            <person name="Bolanos-Abarca L."/>
            <person name="Cohen Z.M."/>
            <person name="Hayes E."/>
            <person name="Mustafa Y."/>
            <person name="Pacheco-Mendoza M."/>
            <person name="Broussard A.C."/>
            <person name="Fogarty M.P."/>
            <person name="Ko C."/>
            <person name="Russell D.A."/>
            <person name="Jacobs-Sera D."/>
            <person name="Hatfull G.F."/>
        </authorList>
    </citation>
    <scope>NUCLEOTIDE SEQUENCE [LARGE SCALE GENOMIC DNA]</scope>
</reference>
<proteinExistence type="predicted"/>
<keyword evidence="2" id="KW-1185">Reference proteome</keyword>
<sequence>MSCPHDQIALVHHENPYSHGVMSASKWGDVYLSMVTHIGESALNRSLVRAEGDHERGTYVIDDGEMLLHYLWHTDTGPECEAHAEGCICECCDPVDPNIVGGVDPAEFEVTHA</sequence>
<protein>
    <submittedName>
        <fullName evidence="1">Uncharacterized protein</fullName>
    </submittedName>
</protein>
<accession>A0AAX4RBB9</accession>
<gene>
    <name evidence="1" type="primary">168</name>
    <name evidence="1" type="ORF">SEA_MORGANA_168</name>
</gene>
<organism evidence="1 2">
    <name type="scientific">Gordonia phage Morgana</name>
    <dbReference type="NCBI Taxonomy" id="3137292"/>
    <lineage>
        <taxon>Viruses</taxon>
        <taxon>Duplodnaviria</taxon>
        <taxon>Heunggongvirae</taxon>
        <taxon>Uroviricota</taxon>
        <taxon>Caudoviricetes</taxon>
        <taxon>Kruegerviridae</taxon>
        <taxon>Cafassovirus</taxon>
        <taxon>Cafassovirus morgana</taxon>
    </lineage>
</organism>
<evidence type="ECO:0000313" key="1">
    <source>
        <dbReference type="EMBL" id="XAO35602.1"/>
    </source>
</evidence>
<dbReference type="EMBL" id="PP537962">
    <property type="protein sequence ID" value="XAO35602.1"/>
    <property type="molecule type" value="Genomic_DNA"/>
</dbReference>
<dbReference type="Proteomes" id="UP001494874">
    <property type="component" value="Segment"/>
</dbReference>
<evidence type="ECO:0000313" key="2">
    <source>
        <dbReference type="Proteomes" id="UP001494874"/>
    </source>
</evidence>
<name>A0AAX4RBB9_9CAUD</name>